<keyword evidence="6 12" id="KW-0418">Kinase</keyword>
<keyword evidence="5 8" id="KW-0547">Nucleotide-binding</keyword>
<evidence type="ECO:0000256" key="5">
    <source>
        <dbReference type="ARBA" id="ARBA00022741"/>
    </source>
</evidence>
<dbReference type="PROSITE" id="PS00108">
    <property type="entry name" value="PROTEIN_KINASE_ST"/>
    <property type="match status" value="1"/>
</dbReference>
<keyword evidence="7 8" id="KW-0067">ATP-binding</keyword>
<dbReference type="PROSITE" id="PS50011">
    <property type="entry name" value="PROTEIN_KINASE_DOM"/>
    <property type="match status" value="1"/>
</dbReference>
<dbReference type="PANTHER" id="PTHR43671">
    <property type="entry name" value="SERINE/THREONINE-PROTEIN KINASE NEK"/>
    <property type="match status" value="1"/>
</dbReference>
<dbReference type="RefSeq" id="WP_052205655.1">
    <property type="nucleotide sequence ID" value="NZ_CP012342.1"/>
</dbReference>
<dbReference type="Pfam" id="PF00069">
    <property type="entry name" value="Pkinase"/>
    <property type="match status" value="1"/>
</dbReference>
<evidence type="ECO:0000256" key="9">
    <source>
        <dbReference type="SAM" id="MobiDB-lite"/>
    </source>
</evidence>
<dbReference type="SUPFAM" id="SSF56112">
    <property type="entry name" value="Protein kinase-like (PK-like)"/>
    <property type="match status" value="1"/>
</dbReference>
<reference evidence="12 13" key="1">
    <citation type="submission" date="2015-08" db="EMBL/GenBank/DDBJ databases">
        <authorList>
            <person name="Babu N.S."/>
            <person name="Beckwith C.J."/>
            <person name="Beseler K.G."/>
            <person name="Brison A."/>
            <person name="Carone J.V."/>
            <person name="Caskin T.P."/>
            <person name="Diamond M."/>
            <person name="Durham M.E."/>
            <person name="Foxe J.M."/>
            <person name="Go M."/>
            <person name="Henderson B.A."/>
            <person name="Jones I.B."/>
            <person name="McGettigan J.A."/>
            <person name="Micheletti S.J."/>
            <person name="Nasrallah M.E."/>
            <person name="Ortiz D."/>
            <person name="Piller C.R."/>
            <person name="Privatt S.R."/>
            <person name="Schneider S.L."/>
            <person name="Sharp S."/>
            <person name="Smith T.C."/>
            <person name="Stanton J.D."/>
            <person name="Ullery H.E."/>
            <person name="Wilson R.J."/>
            <person name="Serrano M.G."/>
            <person name="Buck G."/>
            <person name="Lee V."/>
            <person name="Wang Y."/>
            <person name="Carvalho R."/>
            <person name="Voegtly L."/>
            <person name="Shi R."/>
            <person name="Duckworth R."/>
            <person name="Johnson A."/>
            <person name="Loviza R."/>
            <person name="Walstead R."/>
            <person name="Shah Z."/>
            <person name="Kiflezghi M."/>
            <person name="Wade K."/>
            <person name="Ball S.L."/>
            <person name="Bradley K.W."/>
            <person name="Asai D.J."/>
            <person name="Bowman C.A."/>
            <person name="Russell D.A."/>
            <person name="Pope W.H."/>
            <person name="Jacobs-Sera D."/>
            <person name="Hendrix R.W."/>
            <person name="Hatfull G.F."/>
        </authorList>
    </citation>
    <scope>NUCLEOTIDE SEQUENCE [LARGE SCALE GENOMIC DNA]</scope>
    <source>
        <strain evidence="12 13">PUDD_83A45</strain>
    </source>
</reference>
<gene>
    <name evidence="12" type="ORF">AK829_09725</name>
</gene>
<dbReference type="FunFam" id="1.10.510.10:FF:000021">
    <property type="entry name" value="Serine/threonine protein kinase"/>
    <property type="match status" value="1"/>
</dbReference>
<evidence type="ECO:0000256" key="3">
    <source>
        <dbReference type="ARBA" id="ARBA00022527"/>
    </source>
</evidence>
<dbReference type="Proteomes" id="UP000060016">
    <property type="component" value="Chromosome"/>
</dbReference>
<evidence type="ECO:0000256" key="2">
    <source>
        <dbReference type="ARBA" id="ARBA00012513"/>
    </source>
</evidence>
<evidence type="ECO:0000313" key="13">
    <source>
        <dbReference type="Proteomes" id="UP000060016"/>
    </source>
</evidence>
<keyword evidence="13" id="KW-1185">Reference proteome</keyword>
<feature type="compositionally biased region" description="Low complexity" evidence="9">
    <location>
        <begin position="412"/>
        <end position="438"/>
    </location>
</feature>
<comment type="similarity">
    <text evidence="1">Belongs to the protein kinase superfamily. NEK Ser/Thr protein kinase family. NIMA subfamily.</text>
</comment>
<keyword evidence="10" id="KW-0472">Membrane</keyword>
<dbReference type="EMBL" id="CP012342">
    <property type="protein sequence ID" value="AKV59369.1"/>
    <property type="molecule type" value="Genomic_DNA"/>
</dbReference>
<evidence type="ECO:0000256" key="4">
    <source>
        <dbReference type="ARBA" id="ARBA00022679"/>
    </source>
</evidence>
<dbReference type="SMART" id="SM00220">
    <property type="entry name" value="S_TKc"/>
    <property type="match status" value="1"/>
</dbReference>
<evidence type="ECO:0000313" key="12">
    <source>
        <dbReference type="EMBL" id="AKV59369.1"/>
    </source>
</evidence>
<evidence type="ECO:0000256" key="1">
    <source>
        <dbReference type="ARBA" id="ARBA00010886"/>
    </source>
</evidence>
<proteinExistence type="inferred from homology"/>
<feature type="region of interest" description="Disordered" evidence="9">
    <location>
        <begin position="315"/>
        <end position="374"/>
    </location>
</feature>
<dbReference type="Gene3D" id="1.10.510.10">
    <property type="entry name" value="Transferase(Phosphotransferase) domain 1"/>
    <property type="match status" value="1"/>
</dbReference>
<feature type="domain" description="Protein kinase" evidence="11">
    <location>
        <begin position="17"/>
        <end position="278"/>
    </location>
</feature>
<dbReference type="Gene3D" id="3.30.200.20">
    <property type="entry name" value="Phosphorylase Kinase, domain 1"/>
    <property type="match status" value="1"/>
</dbReference>
<dbReference type="CDD" id="cd14014">
    <property type="entry name" value="STKc_PknB_like"/>
    <property type="match status" value="1"/>
</dbReference>
<accession>A0A0K1RD77</accession>
<dbReference type="STRING" id="156976.AK829_09725"/>
<feature type="binding site" evidence="8">
    <location>
        <position position="46"/>
    </location>
    <ligand>
        <name>ATP</name>
        <dbReference type="ChEBI" id="CHEBI:30616"/>
    </ligand>
</feature>
<dbReference type="AlphaFoldDB" id="A0A0K1RD77"/>
<dbReference type="InterPro" id="IPR008271">
    <property type="entry name" value="Ser/Thr_kinase_AS"/>
</dbReference>
<dbReference type="InterPro" id="IPR011009">
    <property type="entry name" value="Kinase-like_dom_sf"/>
</dbReference>
<dbReference type="PANTHER" id="PTHR43671:SF13">
    <property type="entry name" value="SERINE_THREONINE-PROTEIN KINASE NEK2"/>
    <property type="match status" value="1"/>
</dbReference>
<evidence type="ECO:0000256" key="7">
    <source>
        <dbReference type="ARBA" id="ARBA00022840"/>
    </source>
</evidence>
<dbReference type="GO" id="GO:0004674">
    <property type="term" value="F:protein serine/threonine kinase activity"/>
    <property type="evidence" value="ECO:0007669"/>
    <property type="project" value="UniProtKB-KW"/>
</dbReference>
<dbReference type="PROSITE" id="PS00107">
    <property type="entry name" value="PROTEIN_KINASE_ATP"/>
    <property type="match status" value="1"/>
</dbReference>
<feature type="compositionally biased region" description="Low complexity" evidence="9">
    <location>
        <begin position="495"/>
        <end position="515"/>
    </location>
</feature>
<dbReference type="InterPro" id="IPR000719">
    <property type="entry name" value="Prot_kinase_dom"/>
</dbReference>
<dbReference type="PATRIC" id="fig|156976.3.peg.1955"/>
<feature type="compositionally biased region" description="Low complexity" evidence="9">
    <location>
        <begin position="456"/>
        <end position="476"/>
    </location>
</feature>
<evidence type="ECO:0000256" key="6">
    <source>
        <dbReference type="ARBA" id="ARBA00022777"/>
    </source>
</evidence>
<organism evidence="12 13">
    <name type="scientific">Corynebacterium riegelii</name>
    <dbReference type="NCBI Taxonomy" id="156976"/>
    <lineage>
        <taxon>Bacteria</taxon>
        <taxon>Bacillati</taxon>
        <taxon>Actinomycetota</taxon>
        <taxon>Actinomycetes</taxon>
        <taxon>Mycobacteriales</taxon>
        <taxon>Corynebacteriaceae</taxon>
        <taxon>Corynebacterium</taxon>
    </lineage>
</organism>
<keyword evidence="3 12" id="KW-0723">Serine/threonine-protein kinase</keyword>
<keyword evidence="10" id="KW-0812">Transmembrane</keyword>
<name>A0A0K1RD77_9CORY</name>
<evidence type="ECO:0000256" key="10">
    <source>
        <dbReference type="SAM" id="Phobius"/>
    </source>
</evidence>
<keyword evidence="4" id="KW-0808">Transferase</keyword>
<dbReference type="InterPro" id="IPR050660">
    <property type="entry name" value="NEK_Ser/Thr_kinase"/>
</dbReference>
<dbReference type="InterPro" id="IPR017441">
    <property type="entry name" value="Protein_kinase_ATP_BS"/>
</dbReference>
<feature type="region of interest" description="Disordered" evidence="9">
    <location>
        <begin position="406"/>
        <end position="540"/>
    </location>
</feature>
<feature type="transmembrane region" description="Helical" evidence="10">
    <location>
        <begin position="380"/>
        <end position="399"/>
    </location>
</feature>
<sequence length="540" mass="57043">MNTENREDLQQLIGDDYQLQWVIGHGGMSTVWLADDVVNEREVALKVLRPEFSSNQEFLARFRNEALAAEGINSPNVVATYDYREVTSPAGFSTCFIAMEYIRGESLADLIAREGQLEESVALDVLEQAAHGLAMIHRMGMVHRDIKPGNLMITQNGQIKITDFGIAKAAAAVPLTRTGMVVGTAQYVSPEQAQGLSVTPASDVYSLSVVGYEMLSGTRPFTGDSSVSVALAHVSNEPPALPISVSAPARELIEIGLRKNPEQRFRDGNEMQLAVSQVRNGMRPAQPGGRTQVIAAEPSATASTQMLANVADARTTRPAGKYPPSAAMAVQEKARRAAAEQAAREQAAAQAQRAALSAQSAPPAPARAGGGGKSGAAGPIIAALLLLALIGGGVAWAWSAGMIGSSSPKTNTPMTPTTAATAATETVTETQTQVQQPEPEQREVPTQDAPGTITFEPETSQPSTTTRQQPTREQPSQPRPSHPEQPTQPHPSQPAQPSQPSQPQQPDQPPATSAQEAPTTPQDNGELESQADPSVTGGDN</sequence>
<evidence type="ECO:0000259" key="11">
    <source>
        <dbReference type="PROSITE" id="PS50011"/>
    </source>
</evidence>
<dbReference type="KEGG" id="crie:AK829_09725"/>
<keyword evidence="10" id="KW-1133">Transmembrane helix</keyword>
<evidence type="ECO:0000256" key="8">
    <source>
        <dbReference type="PROSITE-ProRule" id="PRU10141"/>
    </source>
</evidence>
<protein>
    <recommendedName>
        <fullName evidence="2">non-specific serine/threonine protein kinase</fullName>
        <ecNumber evidence="2">2.7.11.1</ecNumber>
    </recommendedName>
</protein>
<feature type="compositionally biased region" description="Low complexity" evidence="9">
    <location>
        <begin position="339"/>
        <end position="361"/>
    </location>
</feature>
<dbReference type="EC" id="2.7.11.1" evidence="2"/>
<dbReference type="GO" id="GO:0005524">
    <property type="term" value="F:ATP binding"/>
    <property type="evidence" value="ECO:0007669"/>
    <property type="project" value="UniProtKB-UniRule"/>
</dbReference>